<evidence type="ECO:0000313" key="2">
    <source>
        <dbReference type="EMBL" id="KZE36513.1"/>
    </source>
</evidence>
<reference evidence="2 3" key="1">
    <citation type="submission" date="2016-01" db="EMBL/GenBank/DDBJ databases">
        <title>Whole genome sequencing of Bhargavaea cecembensis T14.</title>
        <authorList>
            <person name="Hong K.W."/>
        </authorList>
    </citation>
    <scope>NUCLEOTIDE SEQUENCE [LARGE SCALE GENOMIC DNA]</scope>
    <source>
        <strain evidence="2 3">T14</strain>
    </source>
</reference>
<sequence>MGEEEKDYGEHELAESFGGIVRRFLHQAGVPHERVGEIAERAIGEATEELTDGANPQVILFRTAARIIAGTPDGEEPEDLFRFEEDHQLHREIRDLPARIRLPFILMRLHDFNPAEAGSVCRLTADEVRTAAETGERILTEADPDWDLDRQLSLLRRAYGRIRYPEPVVDQPATLALAEQEKDGPKSVRWWAAGAGLLAAVGFLIAAAFILPVQAGPVDAAYVKKLETRFDEEKERFQEKIGAQDMDMMDLITIQEGKSEFRLFISRLDRAVQKGQAPTKKEANEELAEILDVFDLPSEMAMQLSEQPINNDQLKSREYIRVFEMRKQELAMIFSNRLMEHMNFIEAAIHGEKFDKEGFLANADEYPESLRHALQLMEQEGYDLSEEIIRFGDHVYVIPEKLPTLGEHADGLEESVARVVRVAERVPLQKISDQEPVVLEETLIKLEELAGDRKTSDQWRMPEELAVRYFGEFVFGGESGRVFGEDGKVLAERRELWKRLAGRPESPSGKLLAPVVAEMEKTGWKRSKSYDLLVTASYQSALKGAREGHDRYSEIDDHVFLDGSFGNSDFRVRTETLYRDLTAAGDRSLLLDSTPVMVAALALLAADREDLNMMEILASDGNPAYITKLLKTVKTEALEEVHLSFSEYEVVPHETGVRAPVNVQPFSGFEQKQIWLTYTPEGLWLVDRQDAP</sequence>
<evidence type="ECO:0000256" key="1">
    <source>
        <dbReference type="SAM" id="Phobius"/>
    </source>
</evidence>
<gene>
    <name evidence="2" type="ORF">AV656_15370</name>
</gene>
<name>A0A161SHN7_9BACL</name>
<protein>
    <submittedName>
        <fullName evidence="2">Uncharacterized protein</fullName>
    </submittedName>
</protein>
<dbReference type="EMBL" id="LQNT01000013">
    <property type="protein sequence ID" value="KZE36513.1"/>
    <property type="molecule type" value="Genomic_DNA"/>
</dbReference>
<comment type="caution">
    <text evidence="2">The sequence shown here is derived from an EMBL/GenBank/DDBJ whole genome shotgun (WGS) entry which is preliminary data.</text>
</comment>
<evidence type="ECO:0000313" key="3">
    <source>
        <dbReference type="Proteomes" id="UP000076490"/>
    </source>
</evidence>
<organism evidence="2 3">
    <name type="scientific">Bhargavaea cecembensis</name>
    <dbReference type="NCBI Taxonomy" id="394098"/>
    <lineage>
        <taxon>Bacteria</taxon>
        <taxon>Bacillati</taxon>
        <taxon>Bacillota</taxon>
        <taxon>Bacilli</taxon>
        <taxon>Bacillales</taxon>
        <taxon>Caryophanaceae</taxon>
        <taxon>Bhargavaea</taxon>
    </lineage>
</organism>
<dbReference type="AlphaFoldDB" id="A0A161SHN7"/>
<keyword evidence="1" id="KW-1133">Transmembrane helix</keyword>
<keyword evidence="1" id="KW-0472">Membrane</keyword>
<feature type="transmembrane region" description="Helical" evidence="1">
    <location>
        <begin position="190"/>
        <end position="211"/>
    </location>
</feature>
<dbReference type="OrthoDB" id="2725889at2"/>
<dbReference type="RefSeq" id="WP_063183824.1">
    <property type="nucleotide sequence ID" value="NZ_LQNT01000013.1"/>
</dbReference>
<accession>A0A161SHN7</accession>
<dbReference type="Proteomes" id="UP000076490">
    <property type="component" value="Unassembled WGS sequence"/>
</dbReference>
<proteinExistence type="predicted"/>
<keyword evidence="1" id="KW-0812">Transmembrane</keyword>
<dbReference type="Gene3D" id="1.20.140.160">
    <property type="match status" value="1"/>
</dbReference>